<proteinExistence type="predicted"/>
<evidence type="ECO:0000313" key="6">
    <source>
        <dbReference type="Proteomes" id="UP000244081"/>
    </source>
</evidence>
<dbReference type="Pfam" id="PF12833">
    <property type="entry name" value="HTH_18"/>
    <property type="match status" value="1"/>
</dbReference>
<dbReference type="PRINTS" id="PR00032">
    <property type="entry name" value="HTHARAC"/>
</dbReference>
<dbReference type="RefSeq" id="WP_107991160.1">
    <property type="nucleotide sequence ID" value="NZ_QAYG01000008.1"/>
</dbReference>
<dbReference type="AlphaFoldDB" id="A0A2T5V5T6"/>
<dbReference type="GO" id="GO:0005829">
    <property type="term" value="C:cytosol"/>
    <property type="evidence" value="ECO:0007669"/>
    <property type="project" value="TreeGrafter"/>
</dbReference>
<dbReference type="Gene3D" id="1.10.10.60">
    <property type="entry name" value="Homeodomain-like"/>
    <property type="match status" value="1"/>
</dbReference>
<dbReference type="OrthoDB" id="9805730at2"/>
<dbReference type="InterPro" id="IPR018060">
    <property type="entry name" value="HTH_AraC"/>
</dbReference>
<dbReference type="GO" id="GO:0000976">
    <property type="term" value="F:transcription cis-regulatory region binding"/>
    <property type="evidence" value="ECO:0007669"/>
    <property type="project" value="TreeGrafter"/>
</dbReference>
<dbReference type="InterPro" id="IPR020449">
    <property type="entry name" value="Tscrpt_reg_AraC-type_HTH"/>
</dbReference>
<evidence type="ECO:0000259" key="4">
    <source>
        <dbReference type="PROSITE" id="PS01124"/>
    </source>
</evidence>
<evidence type="ECO:0000313" key="5">
    <source>
        <dbReference type="EMBL" id="PTW59101.1"/>
    </source>
</evidence>
<organism evidence="5 6">
    <name type="scientific">Breoghania corrubedonensis</name>
    <dbReference type="NCBI Taxonomy" id="665038"/>
    <lineage>
        <taxon>Bacteria</taxon>
        <taxon>Pseudomonadati</taxon>
        <taxon>Pseudomonadota</taxon>
        <taxon>Alphaproteobacteria</taxon>
        <taxon>Hyphomicrobiales</taxon>
        <taxon>Stappiaceae</taxon>
        <taxon>Breoghania</taxon>
    </lineage>
</organism>
<evidence type="ECO:0000256" key="3">
    <source>
        <dbReference type="ARBA" id="ARBA00023163"/>
    </source>
</evidence>
<dbReference type="PANTHER" id="PTHR47894:SF4">
    <property type="entry name" value="HTH-TYPE TRANSCRIPTIONAL REGULATOR GADX"/>
    <property type="match status" value="1"/>
</dbReference>
<comment type="caution">
    <text evidence="5">The sequence shown here is derived from an EMBL/GenBank/DDBJ whole genome shotgun (WGS) entry which is preliminary data.</text>
</comment>
<gene>
    <name evidence="5" type="ORF">C8N35_108138</name>
</gene>
<dbReference type="EMBL" id="QAYG01000008">
    <property type="protein sequence ID" value="PTW59101.1"/>
    <property type="molecule type" value="Genomic_DNA"/>
</dbReference>
<name>A0A2T5V5T6_9HYPH</name>
<dbReference type="PROSITE" id="PS01124">
    <property type="entry name" value="HTH_ARAC_FAMILY_2"/>
    <property type="match status" value="1"/>
</dbReference>
<dbReference type="GO" id="GO:0003700">
    <property type="term" value="F:DNA-binding transcription factor activity"/>
    <property type="evidence" value="ECO:0007669"/>
    <property type="project" value="InterPro"/>
</dbReference>
<dbReference type="SMART" id="SM00342">
    <property type="entry name" value="HTH_ARAC"/>
    <property type="match status" value="1"/>
</dbReference>
<keyword evidence="3" id="KW-0804">Transcription</keyword>
<accession>A0A2T5V5T6</accession>
<reference evidence="5 6" key="1">
    <citation type="submission" date="2018-04" db="EMBL/GenBank/DDBJ databases">
        <title>Genomic Encyclopedia of Archaeal and Bacterial Type Strains, Phase II (KMG-II): from individual species to whole genera.</title>
        <authorList>
            <person name="Goeker M."/>
        </authorList>
    </citation>
    <scope>NUCLEOTIDE SEQUENCE [LARGE SCALE GENOMIC DNA]</scope>
    <source>
        <strain evidence="5 6">DSM 23382</strain>
    </source>
</reference>
<dbReference type="SUPFAM" id="SSF46689">
    <property type="entry name" value="Homeodomain-like"/>
    <property type="match status" value="1"/>
</dbReference>
<dbReference type="PANTHER" id="PTHR47894">
    <property type="entry name" value="HTH-TYPE TRANSCRIPTIONAL REGULATOR GADX"/>
    <property type="match status" value="1"/>
</dbReference>
<dbReference type="InterPro" id="IPR009057">
    <property type="entry name" value="Homeodomain-like_sf"/>
</dbReference>
<feature type="domain" description="HTH araC/xylS-type" evidence="4">
    <location>
        <begin position="268"/>
        <end position="365"/>
    </location>
</feature>
<keyword evidence="6" id="KW-1185">Reference proteome</keyword>
<evidence type="ECO:0000256" key="2">
    <source>
        <dbReference type="ARBA" id="ARBA00023125"/>
    </source>
</evidence>
<dbReference type="Pfam" id="PF12625">
    <property type="entry name" value="Arabinose_bd"/>
    <property type="match status" value="1"/>
</dbReference>
<dbReference type="Proteomes" id="UP000244081">
    <property type="component" value="Unassembled WGS sequence"/>
</dbReference>
<protein>
    <submittedName>
        <fullName evidence="5">AraC family transcriptional regulator</fullName>
    </submittedName>
</protein>
<evidence type="ECO:0000256" key="1">
    <source>
        <dbReference type="ARBA" id="ARBA00023015"/>
    </source>
</evidence>
<keyword evidence="2" id="KW-0238">DNA-binding</keyword>
<keyword evidence="1" id="KW-0805">Transcription regulation</keyword>
<sequence length="377" mass="42191">MIQSENGRKQHDLAAEDLAVLRGADISADGDTGDAFLVHCRSLNGLPNYLSMRGVDYSSLANQVGLGDADTTATDSYVALDAFAHLLELACEAADDECLALRWTSQDTEGNHGTLPLCLRYVPNLRVALETLSRFMSLHIDVSDVSVHFDGNATLSWRYSPLISRVNQITDRNACLFVSWLTTALPRSEYPVEVKLMRERPKSSALHRSLLSASLQFSCERNEIVFPGRSLDLPNPMADAHLFQALCDLNLRLMRERRRQDDIVLKVREEIMVVARVEQKPVSLEFVARRLGLSARGLQRRLAACGTSFNDLADGLRRDAAKRYLEETDLMVSEIAYRLGFSSIGNFTRAAKRWFGRSPRDYRSTMQSDREGSKGLS</sequence>
<dbReference type="InterPro" id="IPR032687">
    <property type="entry name" value="AraC-type_N"/>
</dbReference>